<dbReference type="OrthoDB" id="546861at2759"/>
<dbReference type="SUPFAM" id="SSF47661">
    <property type="entry name" value="t-snare proteins"/>
    <property type="match status" value="1"/>
</dbReference>
<dbReference type="InterPro" id="IPR000727">
    <property type="entry name" value="T_SNARE_dom"/>
</dbReference>
<protein>
    <submittedName>
        <fullName evidence="9">Syntaxin-6</fullName>
    </submittedName>
</protein>
<gene>
    <name evidence="9" type="primary">STX6</name>
    <name evidence="9" type="ORF">AK812_SmicGene35651</name>
</gene>
<dbReference type="GO" id="GO:0048193">
    <property type="term" value="P:Golgi vesicle transport"/>
    <property type="evidence" value="ECO:0007669"/>
    <property type="project" value="InterPro"/>
</dbReference>
<dbReference type="GO" id="GO:0016020">
    <property type="term" value="C:membrane"/>
    <property type="evidence" value="ECO:0007669"/>
    <property type="project" value="InterPro"/>
</dbReference>
<dbReference type="Proteomes" id="UP000186817">
    <property type="component" value="Unassembled WGS sequence"/>
</dbReference>
<evidence type="ECO:0000256" key="2">
    <source>
        <dbReference type="ARBA" id="ARBA00022448"/>
    </source>
</evidence>
<evidence type="ECO:0000256" key="7">
    <source>
        <dbReference type="ARBA" id="ARBA00023136"/>
    </source>
</evidence>
<comment type="subcellular location">
    <subcellularLocation>
        <location evidence="8">Golgi apparatus</location>
        <location evidence="8">trans-Golgi network membrane</location>
        <topology evidence="8">Single-pass type IV membrane protein</topology>
    </subcellularLocation>
</comment>
<dbReference type="Gene3D" id="1.20.58.90">
    <property type="match status" value="1"/>
</dbReference>
<dbReference type="FunFam" id="1.20.58.90:FF:000004">
    <property type="entry name" value="Syntaxin 10"/>
    <property type="match status" value="1"/>
</dbReference>
<evidence type="ECO:0000256" key="4">
    <source>
        <dbReference type="ARBA" id="ARBA00022927"/>
    </source>
</evidence>
<dbReference type="PROSITE" id="PS50192">
    <property type="entry name" value="T_SNARE"/>
    <property type="match status" value="1"/>
</dbReference>
<evidence type="ECO:0000256" key="5">
    <source>
        <dbReference type="ARBA" id="ARBA00022989"/>
    </source>
</evidence>
<evidence type="ECO:0000256" key="3">
    <source>
        <dbReference type="ARBA" id="ARBA00022692"/>
    </source>
</evidence>
<dbReference type="SUPFAM" id="SSF58038">
    <property type="entry name" value="SNARE fusion complex"/>
    <property type="match status" value="1"/>
</dbReference>
<dbReference type="InterPro" id="IPR015260">
    <property type="entry name" value="Syntaxin-6/10/61_N"/>
</dbReference>
<dbReference type="Pfam" id="PF09177">
    <property type="entry name" value="STX6_10_61_N"/>
    <property type="match status" value="1"/>
</dbReference>
<dbReference type="CDD" id="cd21443">
    <property type="entry name" value="SNARE_NTD_STX6_STX10"/>
    <property type="match status" value="1"/>
</dbReference>
<keyword evidence="5" id="KW-1133">Transmembrane helix</keyword>
<proteinExistence type="inferred from homology"/>
<comment type="similarity">
    <text evidence="1">Belongs to the syntaxin family.</text>
</comment>
<dbReference type="Gene3D" id="1.20.5.110">
    <property type="match status" value="1"/>
</dbReference>
<keyword evidence="2" id="KW-0813">Transport</keyword>
<keyword evidence="6" id="KW-0333">Golgi apparatus</keyword>
<keyword evidence="7" id="KW-0472">Membrane</keyword>
<dbReference type="PANTHER" id="PTHR12791">
    <property type="entry name" value="GOLGI SNARE BET1-RELATED"/>
    <property type="match status" value="1"/>
</dbReference>
<evidence type="ECO:0000256" key="8">
    <source>
        <dbReference type="ARBA" id="ARBA00037801"/>
    </source>
</evidence>
<evidence type="ECO:0000313" key="10">
    <source>
        <dbReference type="Proteomes" id="UP000186817"/>
    </source>
</evidence>
<reference evidence="9 10" key="1">
    <citation type="submission" date="2016-02" db="EMBL/GenBank/DDBJ databases">
        <title>Genome analysis of coral dinoflagellate symbionts highlights evolutionary adaptations to a symbiotic lifestyle.</title>
        <authorList>
            <person name="Aranda M."/>
            <person name="Li Y."/>
            <person name="Liew Y.J."/>
            <person name="Baumgarten S."/>
            <person name="Simakov O."/>
            <person name="Wilson M."/>
            <person name="Piel J."/>
            <person name="Ashoor H."/>
            <person name="Bougouffa S."/>
            <person name="Bajic V.B."/>
            <person name="Ryu T."/>
            <person name="Ravasi T."/>
            <person name="Bayer T."/>
            <person name="Micklem G."/>
            <person name="Kim H."/>
            <person name="Bhak J."/>
            <person name="Lajeunesse T.C."/>
            <person name="Voolstra C.R."/>
        </authorList>
    </citation>
    <scope>NUCLEOTIDE SEQUENCE [LARGE SCALE GENOMIC DNA]</scope>
    <source>
        <strain evidence="9 10">CCMP2467</strain>
    </source>
</reference>
<comment type="caution">
    <text evidence="9">The sequence shown here is derived from an EMBL/GenBank/DDBJ whole genome shotgun (WGS) entry which is preliminary data.</text>
</comment>
<keyword evidence="4" id="KW-0653">Protein transport</keyword>
<dbReference type="AlphaFoldDB" id="A0A1Q9CKY6"/>
<dbReference type="GO" id="GO:0005794">
    <property type="term" value="C:Golgi apparatus"/>
    <property type="evidence" value="ECO:0007669"/>
    <property type="project" value="UniProtKB-SubCell"/>
</dbReference>
<dbReference type="InterPro" id="IPR010989">
    <property type="entry name" value="SNARE"/>
</dbReference>
<accession>A0A1Q9CKY6</accession>
<name>A0A1Q9CKY6_SYMMI</name>
<evidence type="ECO:0000256" key="1">
    <source>
        <dbReference type="ARBA" id="ARBA00009063"/>
    </source>
</evidence>
<dbReference type="EMBL" id="LSRX01001107">
    <property type="protein sequence ID" value="OLP83576.1"/>
    <property type="molecule type" value="Genomic_DNA"/>
</dbReference>
<dbReference type="GO" id="GO:0015031">
    <property type="term" value="P:protein transport"/>
    <property type="evidence" value="ECO:0007669"/>
    <property type="project" value="UniProtKB-KW"/>
</dbReference>
<evidence type="ECO:0000313" key="9">
    <source>
        <dbReference type="EMBL" id="OLP83576.1"/>
    </source>
</evidence>
<organism evidence="9 10">
    <name type="scientific">Symbiodinium microadriaticum</name>
    <name type="common">Dinoflagellate</name>
    <name type="synonym">Zooxanthella microadriatica</name>
    <dbReference type="NCBI Taxonomy" id="2951"/>
    <lineage>
        <taxon>Eukaryota</taxon>
        <taxon>Sar</taxon>
        <taxon>Alveolata</taxon>
        <taxon>Dinophyceae</taxon>
        <taxon>Suessiales</taxon>
        <taxon>Symbiodiniaceae</taxon>
        <taxon>Symbiodinium</taxon>
    </lineage>
</organism>
<evidence type="ECO:0000256" key="6">
    <source>
        <dbReference type="ARBA" id="ARBA00023034"/>
    </source>
</evidence>
<sequence length="408" mass="45722">MLGALGGSFTGLAPDVVSFQDVQAQGYGHDSSVTGIGFWSRYCNFAPHFVQACELQLAHVDAAAAAQAFDPKDVFVPLVLVTRASKAVAQVVSPVSPRSLQVPFGLPEEAMKRAPKVPSARKDWAHCMYILTGIKHTSFEEKVYRFPLVPSAGRRFSWTMLSASSDPYYVAREEVAKAMQKLQGLFPEWRRLLQTENTARSERFKELHSELAGELEQLSLDLDDIHATISMVEGNRGTFQISDAELASRRRFVTESRQTLEQLQKDMRGPQTRAKLESDQKALLSSAASSARAREERQSRAVQDNQAFLDRQRQQQAQLMARQDEDLTELSLSAQRLGNTAQILNVELKEQQKLLEELDEDIDKEAEKLNFVMKRMGKLLKTSDSKQLCLIIGLSCLVAFLLFLLINT</sequence>
<dbReference type="CDD" id="cd15841">
    <property type="entry name" value="SNARE_Qc"/>
    <property type="match status" value="1"/>
</dbReference>
<keyword evidence="10" id="KW-1185">Reference proteome</keyword>
<keyword evidence="3" id="KW-0812">Transmembrane</keyword>